<keyword evidence="1" id="KW-0472">Membrane</keyword>
<dbReference type="EMBL" id="BMGP01000003">
    <property type="protein sequence ID" value="GGF25341.1"/>
    <property type="molecule type" value="Genomic_DNA"/>
</dbReference>
<protein>
    <recommendedName>
        <fullName evidence="4">SHOCT domain-containing protein</fullName>
    </recommendedName>
</protein>
<organism evidence="2 3">
    <name type="scientific">Subtercola lobariae</name>
    <dbReference type="NCBI Taxonomy" id="1588641"/>
    <lineage>
        <taxon>Bacteria</taxon>
        <taxon>Bacillati</taxon>
        <taxon>Actinomycetota</taxon>
        <taxon>Actinomycetes</taxon>
        <taxon>Micrococcales</taxon>
        <taxon>Microbacteriaceae</taxon>
        <taxon>Subtercola</taxon>
    </lineage>
</organism>
<reference evidence="2 3" key="1">
    <citation type="journal article" date="2014" name="Int. J. Syst. Evol. Microbiol.">
        <title>Complete genome sequence of Corynebacterium casei LMG S-19264T (=DSM 44701T), isolated from a smear-ripened cheese.</title>
        <authorList>
            <consortium name="US DOE Joint Genome Institute (JGI-PGF)"/>
            <person name="Walter F."/>
            <person name="Albersmeier A."/>
            <person name="Kalinowski J."/>
            <person name="Ruckert C."/>
        </authorList>
    </citation>
    <scope>NUCLEOTIDE SEQUENCE [LARGE SCALE GENOMIC DNA]</scope>
    <source>
        <strain evidence="2 3">CGMCC 1.12976</strain>
    </source>
</reference>
<evidence type="ECO:0000313" key="3">
    <source>
        <dbReference type="Proteomes" id="UP000598775"/>
    </source>
</evidence>
<name>A0A917B6Z1_9MICO</name>
<comment type="caution">
    <text evidence="2">The sequence shown here is derived from an EMBL/GenBank/DDBJ whole genome shotgun (WGS) entry which is preliminary data.</text>
</comment>
<keyword evidence="3" id="KW-1185">Reference proteome</keyword>
<feature type="transmembrane region" description="Helical" evidence="1">
    <location>
        <begin position="36"/>
        <end position="57"/>
    </location>
</feature>
<proteinExistence type="predicted"/>
<gene>
    <name evidence="2" type="ORF">GCM10011399_18560</name>
</gene>
<evidence type="ECO:0000256" key="1">
    <source>
        <dbReference type="SAM" id="Phobius"/>
    </source>
</evidence>
<evidence type="ECO:0000313" key="2">
    <source>
        <dbReference type="EMBL" id="GGF25341.1"/>
    </source>
</evidence>
<keyword evidence="1" id="KW-0812">Transmembrane</keyword>
<dbReference type="RefSeq" id="WP_229715201.1">
    <property type="nucleotide sequence ID" value="NZ_BMGP01000003.1"/>
</dbReference>
<sequence length="143" mass="15051">MFTSVLAATTAAPAAEPVTAALTHWGPMGWHPGGFGFLFLLIPLFWIGVIILIVSLATRRRRRFWAANGGYPGAWGGRPGWGGGQGYGGFGGGWGGASGSSEAEKTLAERFAQGDIDEVEYRARLEVLRANRPGPTPPTPPTA</sequence>
<evidence type="ECO:0008006" key="4">
    <source>
        <dbReference type="Google" id="ProtNLM"/>
    </source>
</evidence>
<dbReference type="Proteomes" id="UP000598775">
    <property type="component" value="Unassembled WGS sequence"/>
</dbReference>
<accession>A0A917B6Z1</accession>
<dbReference type="AlphaFoldDB" id="A0A917B6Z1"/>
<keyword evidence="1" id="KW-1133">Transmembrane helix</keyword>